<keyword evidence="3 7" id="KW-1133">Transmembrane helix</keyword>
<dbReference type="AlphaFoldDB" id="A0AAD8FHE3"/>
<feature type="transmembrane region" description="Helical" evidence="7">
    <location>
        <begin position="1144"/>
        <end position="1165"/>
    </location>
</feature>
<keyword evidence="5" id="KW-1015">Disulfide bond</keyword>
<dbReference type="EMBL" id="JASAOG010000022">
    <property type="protein sequence ID" value="KAK0063259.1"/>
    <property type="molecule type" value="Genomic_DNA"/>
</dbReference>
<evidence type="ECO:0000256" key="7">
    <source>
        <dbReference type="SAM" id="Phobius"/>
    </source>
</evidence>
<proteinExistence type="predicted"/>
<dbReference type="PROSITE" id="PS50261">
    <property type="entry name" value="G_PROTEIN_RECEP_F2_4"/>
    <property type="match status" value="1"/>
</dbReference>
<feature type="non-terminal residue" evidence="10">
    <location>
        <position position="1"/>
    </location>
</feature>
<dbReference type="InterPro" id="IPR017981">
    <property type="entry name" value="GPCR_2-like_7TM"/>
</dbReference>
<dbReference type="GO" id="GO:0007166">
    <property type="term" value="P:cell surface receptor signaling pathway"/>
    <property type="evidence" value="ECO:0007669"/>
    <property type="project" value="InterPro"/>
</dbReference>
<evidence type="ECO:0000256" key="1">
    <source>
        <dbReference type="ARBA" id="ARBA00004141"/>
    </source>
</evidence>
<feature type="transmembrane region" description="Helical" evidence="7">
    <location>
        <begin position="1071"/>
        <end position="1096"/>
    </location>
</feature>
<keyword evidence="4 7" id="KW-0472">Membrane</keyword>
<feature type="region of interest" description="Disordered" evidence="6">
    <location>
        <begin position="72"/>
        <end position="91"/>
    </location>
</feature>
<evidence type="ECO:0000259" key="8">
    <source>
        <dbReference type="PROSITE" id="PS50261"/>
    </source>
</evidence>
<organism evidence="10 11">
    <name type="scientific">Biomphalaria pfeifferi</name>
    <name type="common">Bloodfluke planorb</name>
    <name type="synonym">Freshwater snail</name>
    <dbReference type="NCBI Taxonomy" id="112525"/>
    <lineage>
        <taxon>Eukaryota</taxon>
        <taxon>Metazoa</taxon>
        <taxon>Spiralia</taxon>
        <taxon>Lophotrochozoa</taxon>
        <taxon>Mollusca</taxon>
        <taxon>Gastropoda</taxon>
        <taxon>Heterobranchia</taxon>
        <taxon>Euthyneura</taxon>
        <taxon>Panpulmonata</taxon>
        <taxon>Hygrophila</taxon>
        <taxon>Lymnaeoidea</taxon>
        <taxon>Planorbidae</taxon>
        <taxon>Biomphalaria</taxon>
    </lineage>
</organism>
<keyword evidence="2 7" id="KW-0812">Transmembrane</keyword>
<feature type="domain" description="SMB" evidence="9">
    <location>
        <begin position="126"/>
        <end position="174"/>
    </location>
</feature>
<dbReference type="PANTHER" id="PTHR45902">
    <property type="entry name" value="LATROPHILIN RECEPTOR-LIKE PROTEIN A"/>
    <property type="match status" value="1"/>
</dbReference>
<feature type="transmembrane region" description="Helical" evidence="7">
    <location>
        <begin position="923"/>
        <end position="946"/>
    </location>
</feature>
<comment type="subcellular location">
    <subcellularLocation>
        <location evidence="1">Membrane</location>
        <topology evidence="1">Multi-pass membrane protein</topology>
    </subcellularLocation>
</comment>
<dbReference type="InterPro" id="IPR053231">
    <property type="entry name" value="GPCR_LN-TM7"/>
</dbReference>
<evidence type="ECO:0000256" key="4">
    <source>
        <dbReference type="ARBA" id="ARBA00023136"/>
    </source>
</evidence>
<accession>A0AAD8FHE3</accession>
<evidence type="ECO:0000256" key="3">
    <source>
        <dbReference type="ARBA" id="ARBA00022989"/>
    </source>
</evidence>
<dbReference type="PANTHER" id="PTHR45902:SF1">
    <property type="entry name" value="LATROPHILIN RECEPTOR-LIKE PROTEIN A"/>
    <property type="match status" value="1"/>
</dbReference>
<evidence type="ECO:0000313" key="11">
    <source>
        <dbReference type="Proteomes" id="UP001233172"/>
    </source>
</evidence>
<feature type="transmembrane region" description="Helical" evidence="7">
    <location>
        <begin position="1117"/>
        <end position="1138"/>
    </location>
</feature>
<dbReference type="Proteomes" id="UP001233172">
    <property type="component" value="Unassembled WGS sequence"/>
</dbReference>
<sequence length="1181" mass="136217">LQKEKFNQKNDTRKDFIRNHNKVLRSLVPHLPLHTLDEEIKPMFLGIINVKNVSSENDIFNGNDKRVEKLKEGKLSSAREMSPSSVPRSAPDPGDFIPLYNIADHSQCTNPLDLVQSIETYRSTTFDQNCVYDFHCYQCFTNTKRYNCQCDLMCWFYGDCCFDFYFACLDLRIDADDSEIFKAILKKMDTVTQLHRYFESYLMLKHSSCVSVSNPEHRSYLVNKCGRSLEIRKRYTDLYDRLKNETDSFVYGMSMEDVEQRCEDPYLKLNTLDNIPKSYPKIVSKFEDQHVPYVHFSNRFCALCNGFHPKDVIDWDSYVTCPNNITLTLYDAESFSEFFQLIRKMNCTIVYAASMNALDRFCYMPETETKHSDFKVFCDDLKISSANAEDEELCLSDKLCSRYSFRFADNEVQKNFSNPHCYRALHRNISYSTGHPSENNASCRYSLSPCGSHLKFSFDNKFESLHQLFHFKPQVTKKQRNNHTSCHIGDTYVPQLNTCSDVACPLGSLPILGKCLKEFNTTGMASDVIRVKSNFKPMKLSSALRHRSVTNIRLIMAFTNLLKEPEVKEMFCESYFHSTSAEEILANETSLLLFWNSCIINIEKRRIENLVFKYYEQYLGLKKADLVQFKISFIAQCNLIDEHIYNCTIKSTKINQQTNSNTHFSKRNACQNDNRHFNEEDLLVSCLVFELESNEYEPLITRLTETYYNMKKLLEYENIQLIKITVKNIQVNFVQSNATTIEKDENSYKCDLGYTIQSIPLRVHANSFLGEVIYVGQDEIPEDGLQFLVNWSMNKANDTLKPDTAILSLCFEHNALSFCPSNEFIKFDYQDTIFDLDHIIISFNTTKAYDYLDNLDILMTTEDDIQEDVRKQFGSNLIHIIPKSQYILLDTGFLVCTRFVSINSMKEALSIYTFIPSTTLEKYATFASSILSIVCLVIVILTYAILPVLRAKVPGKIVLSLSLSLLFSHLLFLFSLQLGGLACRIYAALHHASWLACFTWQAAMSLHLSYTLHNRSLDETCPSTYLLLSLLCWGLPLLLATACFLLDFYSIANIGYGQNGICWIGSFSSSVIIFTLPATVCIVFSIACSTRVVYAIRKSVMFRRIHASSYSSLKREIFVCINLSMMMGFDWLFFVLTLPTDNPYLWIPFLVFHGSQGLFIFLCFVAKQYTLNLLVAKFCHR</sequence>
<dbReference type="GO" id="GO:0016020">
    <property type="term" value="C:membrane"/>
    <property type="evidence" value="ECO:0007669"/>
    <property type="project" value="UniProtKB-SubCell"/>
</dbReference>
<protein>
    <submittedName>
        <fullName evidence="10">Latrophilin-3</fullName>
    </submittedName>
</protein>
<dbReference type="Pfam" id="PF00002">
    <property type="entry name" value="7tm_2"/>
    <property type="match status" value="1"/>
</dbReference>
<keyword evidence="11" id="KW-1185">Reference proteome</keyword>
<dbReference type="PROSITE" id="PS00524">
    <property type="entry name" value="SMB_1"/>
    <property type="match status" value="1"/>
</dbReference>
<dbReference type="InterPro" id="IPR000832">
    <property type="entry name" value="GPCR_2_secretin-like"/>
</dbReference>
<feature type="transmembrane region" description="Helical" evidence="7">
    <location>
        <begin position="993"/>
        <end position="1013"/>
    </location>
</feature>
<dbReference type="InterPro" id="IPR001212">
    <property type="entry name" value="Somatomedin_B_dom"/>
</dbReference>
<dbReference type="GO" id="GO:0004930">
    <property type="term" value="F:G protein-coupled receptor activity"/>
    <property type="evidence" value="ECO:0007669"/>
    <property type="project" value="InterPro"/>
</dbReference>
<feature type="transmembrane region" description="Helical" evidence="7">
    <location>
        <begin position="1025"/>
        <end position="1051"/>
    </location>
</feature>
<evidence type="ECO:0000313" key="10">
    <source>
        <dbReference type="EMBL" id="KAK0063259.1"/>
    </source>
</evidence>
<evidence type="ECO:0000256" key="6">
    <source>
        <dbReference type="SAM" id="MobiDB-lite"/>
    </source>
</evidence>
<evidence type="ECO:0000259" key="9">
    <source>
        <dbReference type="PROSITE" id="PS50958"/>
    </source>
</evidence>
<comment type="caution">
    <text evidence="10">The sequence shown here is derived from an EMBL/GenBank/DDBJ whole genome shotgun (WGS) entry which is preliminary data.</text>
</comment>
<feature type="transmembrane region" description="Helical" evidence="7">
    <location>
        <begin position="958"/>
        <end position="987"/>
    </location>
</feature>
<reference evidence="10" key="1">
    <citation type="journal article" date="2023" name="PLoS Negl. Trop. Dis.">
        <title>A genome sequence for Biomphalaria pfeifferi, the major vector snail for the human-infecting parasite Schistosoma mansoni.</title>
        <authorList>
            <person name="Bu L."/>
            <person name="Lu L."/>
            <person name="Laidemitt M.R."/>
            <person name="Zhang S.M."/>
            <person name="Mutuku M."/>
            <person name="Mkoji G."/>
            <person name="Steinauer M."/>
            <person name="Loker E.S."/>
        </authorList>
    </citation>
    <scope>NUCLEOTIDE SEQUENCE</scope>
    <source>
        <strain evidence="10">KasaAsao</strain>
    </source>
</reference>
<feature type="domain" description="G-protein coupled receptors family 2 profile 2" evidence="8">
    <location>
        <begin position="921"/>
        <end position="1168"/>
    </location>
</feature>
<evidence type="ECO:0000256" key="5">
    <source>
        <dbReference type="ARBA" id="ARBA00023157"/>
    </source>
</evidence>
<gene>
    <name evidence="10" type="ORF">Bpfe_007455</name>
</gene>
<reference evidence="10" key="2">
    <citation type="submission" date="2023-04" db="EMBL/GenBank/DDBJ databases">
        <authorList>
            <person name="Bu L."/>
            <person name="Lu L."/>
            <person name="Laidemitt M.R."/>
            <person name="Zhang S.M."/>
            <person name="Mutuku M."/>
            <person name="Mkoji G."/>
            <person name="Steinauer M."/>
            <person name="Loker E.S."/>
        </authorList>
    </citation>
    <scope>NUCLEOTIDE SEQUENCE</scope>
    <source>
        <strain evidence="10">KasaAsao</strain>
        <tissue evidence="10">Whole Snail</tissue>
    </source>
</reference>
<dbReference type="Gene3D" id="1.20.1070.10">
    <property type="entry name" value="Rhodopsin 7-helix transmembrane proteins"/>
    <property type="match status" value="1"/>
</dbReference>
<dbReference type="PROSITE" id="PS50958">
    <property type="entry name" value="SMB_2"/>
    <property type="match status" value="1"/>
</dbReference>
<evidence type="ECO:0000256" key="2">
    <source>
        <dbReference type="ARBA" id="ARBA00022692"/>
    </source>
</evidence>
<name>A0AAD8FHE3_BIOPF</name>